<accession>A0ABZ1TCV4</accession>
<keyword evidence="3" id="KW-1185">Reference proteome</keyword>
<reference evidence="2" key="1">
    <citation type="submission" date="2022-10" db="EMBL/GenBank/DDBJ databases">
        <title>The complete genomes of actinobacterial strains from the NBC collection.</title>
        <authorList>
            <person name="Joergensen T.S."/>
            <person name="Alvarez Arevalo M."/>
            <person name="Sterndorff E.B."/>
            <person name="Faurdal D."/>
            <person name="Vuksanovic O."/>
            <person name="Mourched A.-S."/>
            <person name="Charusanti P."/>
            <person name="Shaw S."/>
            <person name="Blin K."/>
            <person name="Weber T."/>
        </authorList>
    </citation>
    <scope>NUCLEOTIDE SEQUENCE</scope>
    <source>
        <strain evidence="2">NBC_00248</strain>
    </source>
</reference>
<dbReference type="Pfam" id="PF05270">
    <property type="entry name" value="AbfB"/>
    <property type="match status" value="1"/>
</dbReference>
<gene>
    <name evidence="2" type="ORF">OG517_18165</name>
</gene>
<dbReference type="EMBL" id="CP108090">
    <property type="protein sequence ID" value="WUQ13201.1"/>
    <property type="molecule type" value="Genomic_DNA"/>
</dbReference>
<dbReference type="InterPro" id="IPR036195">
    <property type="entry name" value="AbfB_ABD_sf"/>
</dbReference>
<feature type="domain" description="Alpha-L-arabinofuranosidase B arabinose-binding" evidence="1">
    <location>
        <begin position="97"/>
        <end position="137"/>
    </location>
</feature>
<dbReference type="SUPFAM" id="SSF110221">
    <property type="entry name" value="AbfB domain"/>
    <property type="match status" value="1"/>
</dbReference>
<dbReference type="RefSeq" id="WP_328962235.1">
    <property type="nucleotide sequence ID" value="NZ_CP108090.1"/>
</dbReference>
<evidence type="ECO:0000313" key="2">
    <source>
        <dbReference type="EMBL" id="WUQ13201.1"/>
    </source>
</evidence>
<dbReference type="InterPro" id="IPR007934">
    <property type="entry name" value="AbfB_ABD"/>
</dbReference>
<name>A0ABZ1TCV4_STRVG</name>
<proteinExistence type="predicted"/>
<dbReference type="Gene3D" id="2.80.10.50">
    <property type="match status" value="1"/>
</dbReference>
<evidence type="ECO:0000259" key="1">
    <source>
        <dbReference type="Pfam" id="PF05270"/>
    </source>
</evidence>
<evidence type="ECO:0000313" key="3">
    <source>
        <dbReference type="Proteomes" id="UP001432039"/>
    </source>
</evidence>
<protein>
    <submittedName>
        <fullName evidence="2">AbfB domain-containing protein</fullName>
    </submittedName>
</protein>
<organism evidence="2 3">
    <name type="scientific">Streptomyces virginiae</name>
    <name type="common">Streptomyces cinnamonensis</name>
    <dbReference type="NCBI Taxonomy" id="1961"/>
    <lineage>
        <taxon>Bacteria</taxon>
        <taxon>Bacillati</taxon>
        <taxon>Actinomycetota</taxon>
        <taxon>Actinomycetes</taxon>
        <taxon>Kitasatosporales</taxon>
        <taxon>Streptomycetaceae</taxon>
        <taxon>Streptomyces</taxon>
    </lineage>
</organism>
<dbReference type="Proteomes" id="UP001432039">
    <property type="component" value="Chromosome"/>
</dbReference>
<sequence>MAVLKLSLFSNNLPDFFIIDHSGLADIAKIETEQDRRDATFQWTGPSLVTFGGTGMLVRAVAPPGFCLRIATFDDFRIHSKFFTGIIDPQVKAEVIEESTYIIEAAEIDPNQASFRSVKFPDRFIRHRNFELFAEPVVTIDDMQSACFRIAPPLHPEEF</sequence>